<proteinExistence type="predicted"/>
<organism evidence="1 2">
    <name type="scientific">Agromyces lapidis</name>
    <dbReference type="NCBI Taxonomy" id="279574"/>
    <lineage>
        <taxon>Bacteria</taxon>
        <taxon>Bacillati</taxon>
        <taxon>Actinomycetota</taxon>
        <taxon>Actinomycetes</taxon>
        <taxon>Micrococcales</taxon>
        <taxon>Microbacteriaceae</taxon>
        <taxon>Agromyces</taxon>
    </lineage>
</organism>
<evidence type="ECO:0008006" key="3">
    <source>
        <dbReference type="Google" id="ProtNLM"/>
    </source>
</evidence>
<gene>
    <name evidence="1" type="ORF">ACFFQV_13490</name>
</gene>
<dbReference type="Proteomes" id="UP001589667">
    <property type="component" value="Unassembled WGS sequence"/>
</dbReference>
<accession>A0ABV5SV08</accession>
<name>A0ABV5SV08_9MICO</name>
<sequence>MNPETYNGALGGPAPVGAGDIIIANFNSDGTPQEKLNHAGVTYELIGNSDAANGFYDYRAIPDTPS</sequence>
<evidence type="ECO:0000313" key="2">
    <source>
        <dbReference type="Proteomes" id="UP001589667"/>
    </source>
</evidence>
<keyword evidence="2" id="KW-1185">Reference proteome</keyword>
<dbReference type="EMBL" id="JBHMBL010000003">
    <property type="protein sequence ID" value="MFB9643306.1"/>
    <property type="molecule type" value="Genomic_DNA"/>
</dbReference>
<dbReference type="RefSeq" id="WP_157425086.1">
    <property type="nucleotide sequence ID" value="NZ_BAAANI010000004.1"/>
</dbReference>
<comment type="caution">
    <text evidence="1">The sequence shown here is derived from an EMBL/GenBank/DDBJ whole genome shotgun (WGS) entry which is preliminary data.</text>
</comment>
<evidence type="ECO:0000313" key="1">
    <source>
        <dbReference type="EMBL" id="MFB9643306.1"/>
    </source>
</evidence>
<protein>
    <recommendedName>
        <fullName evidence="3">CHAP domain-containing protein</fullName>
    </recommendedName>
</protein>
<reference evidence="1 2" key="1">
    <citation type="submission" date="2024-09" db="EMBL/GenBank/DDBJ databases">
        <authorList>
            <person name="Sun Q."/>
            <person name="Mori K."/>
        </authorList>
    </citation>
    <scope>NUCLEOTIDE SEQUENCE [LARGE SCALE GENOMIC DNA]</scope>
    <source>
        <strain evidence="1 2">JCM 14321</strain>
    </source>
</reference>